<feature type="domain" description="C2H2-type" evidence="2">
    <location>
        <begin position="278"/>
        <end position="299"/>
    </location>
</feature>
<dbReference type="PANTHER" id="PTHR21020">
    <property type="entry name" value="ZINC FINGER PROTEIN 800"/>
    <property type="match status" value="1"/>
</dbReference>
<dbReference type="AlphaFoldDB" id="A0AA36DVL7"/>
<organism evidence="3 4">
    <name type="scientific">Cylicocyclus nassatus</name>
    <name type="common">Nematode worm</name>
    <dbReference type="NCBI Taxonomy" id="53992"/>
    <lineage>
        <taxon>Eukaryota</taxon>
        <taxon>Metazoa</taxon>
        <taxon>Ecdysozoa</taxon>
        <taxon>Nematoda</taxon>
        <taxon>Chromadorea</taxon>
        <taxon>Rhabditida</taxon>
        <taxon>Rhabditina</taxon>
        <taxon>Rhabditomorpha</taxon>
        <taxon>Strongyloidea</taxon>
        <taxon>Strongylidae</taxon>
        <taxon>Cylicocyclus</taxon>
    </lineage>
</organism>
<comment type="caution">
    <text evidence="3">The sequence shown here is derived from an EMBL/GenBank/DDBJ whole genome shotgun (WGS) entry which is preliminary data.</text>
</comment>
<evidence type="ECO:0000313" key="4">
    <source>
        <dbReference type="Proteomes" id="UP001176961"/>
    </source>
</evidence>
<gene>
    <name evidence="3" type="ORF">CYNAS_LOCUS5825</name>
</gene>
<feature type="compositionally biased region" description="Basic and acidic residues" evidence="1">
    <location>
        <begin position="667"/>
        <end position="681"/>
    </location>
</feature>
<accession>A0AA36DVL7</accession>
<name>A0AA36DVL7_CYLNA</name>
<feature type="compositionally biased region" description="Polar residues" evidence="1">
    <location>
        <begin position="440"/>
        <end position="451"/>
    </location>
</feature>
<feature type="region of interest" description="Disordered" evidence="1">
    <location>
        <begin position="84"/>
        <end position="116"/>
    </location>
</feature>
<protein>
    <recommendedName>
        <fullName evidence="2">C2H2-type domain-containing protein</fullName>
    </recommendedName>
</protein>
<dbReference type="PROSITE" id="PS00028">
    <property type="entry name" value="ZINC_FINGER_C2H2_1"/>
    <property type="match status" value="1"/>
</dbReference>
<proteinExistence type="predicted"/>
<feature type="compositionally biased region" description="Polar residues" evidence="1">
    <location>
        <begin position="84"/>
        <end position="111"/>
    </location>
</feature>
<dbReference type="SMART" id="SM00355">
    <property type="entry name" value="ZnF_C2H2"/>
    <property type="match status" value="5"/>
</dbReference>
<keyword evidence="4" id="KW-1185">Reference proteome</keyword>
<sequence>MVLQTKPAAMLPFSTVADLEEFMMNASNRMTSLMREECTLIFQCRCCANMFRRLPNFILHKRKYCKNKSMNVCNSKIRILARSTSQESGTHTASRRTQSVCSRSSSVPQTRHQSKPSFPIRRTNIVRYIINKASLVESKLTGNMGTTDLISLPKFRRQVVVAPTSDGNTKCYVEAPHVCTKYDNSDEVLLVVPQDLSLQYSNMSLRRRTAQPVARKVTISEAECVSRMKDFVEIDPIECRCLHPRCSEIRAFGDIFALAYHVSVKHCHKITPANVLPCMICSKSFISWETYYNHISKKHEKVLQAHRFYRDNELKKRGRKSKDGGKTDRSMSPVVSGRERDENEAAHKENMVPESSFPVLPSPDPTGATVALNPPKASATNTSRAKPSSDIKAAAERLESIVKRLAKLRTDTHITLKPSTDDESSAASSHVEEHLGSVAKSDTVSVHTDQIPQKEPHGNADENPEEAAFHDTIASSASPLFAHLEAISDDELPLSPQPAVISDDHPSRPVAESKDPPSPHPATISCEPPSPQLVTISDDEIDVVDSDVTEVAGVVQDDAPLSHGRKDNEVSAFDEWEGASTRACKSSADDDDVVFVGQYSVADNLPSCGITECDVVGSDSIRRFPSTQSSYLCGGEDYIEDVDADVDNLSTTVFPGTSNSYGSSESDYPHHVESQADKSQETEEIAPPHVGSPKVVELESQVRVAPAPAPSPVPEPVFVHDYTKLLTHAEIRERLGDGDGGLTSAENGCVSDQSTFQNGSSMSVPPPFFIQKEETSSYGLKRPQSEPVMYGDEKKSVSNTHVFAEYRATPYSYSTSNVYQTVPPANPIAASSPASYAYSMATMAIPPSEQPYFQQNCGYGGQEGLYVNPVTYGDNLSRQQKCQRTRRLPARYRDDRYVCTLGDGGRSNEVTSQSGLSSGQYNLSGTRWNAVFSSLQPLISSLPRSAQYCGDCGHVYSPLEMARRHVLSHIRLVRFVCKLCGAGGFFATDLQAHLMKGHCAYFQRTEAGLPPRNAAQAESLCEYANADNPGEVVLLEGESRMVSSANTFAHKPDEEIERRILARCV</sequence>
<evidence type="ECO:0000256" key="1">
    <source>
        <dbReference type="SAM" id="MobiDB-lite"/>
    </source>
</evidence>
<dbReference type="Proteomes" id="UP001176961">
    <property type="component" value="Unassembled WGS sequence"/>
</dbReference>
<dbReference type="InterPro" id="IPR013087">
    <property type="entry name" value="Znf_C2H2_type"/>
</dbReference>
<feature type="compositionally biased region" description="Basic and acidic residues" evidence="1">
    <location>
        <begin position="337"/>
        <end position="351"/>
    </location>
</feature>
<dbReference type="InterPro" id="IPR039149">
    <property type="entry name" value="ZNF800"/>
</dbReference>
<feature type="region of interest" description="Disordered" evidence="1">
    <location>
        <begin position="313"/>
        <end position="391"/>
    </location>
</feature>
<feature type="compositionally biased region" description="Polar residues" evidence="1">
    <location>
        <begin position="656"/>
        <end position="666"/>
    </location>
</feature>
<feature type="region of interest" description="Disordered" evidence="1">
    <location>
        <begin position="493"/>
        <end position="531"/>
    </location>
</feature>
<feature type="compositionally biased region" description="Basic and acidic residues" evidence="1">
    <location>
        <begin position="313"/>
        <end position="329"/>
    </location>
</feature>
<dbReference type="PANTHER" id="PTHR21020:SF0">
    <property type="entry name" value="ZINC FINGER PROTEIN 800"/>
    <property type="match status" value="1"/>
</dbReference>
<dbReference type="EMBL" id="CATQJL010000112">
    <property type="protein sequence ID" value="CAJ0593842.1"/>
    <property type="molecule type" value="Genomic_DNA"/>
</dbReference>
<evidence type="ECO:0000259" key="2">
    <source>
        <dbReference type="PROSITE" id="PS00028"/>
    </source>
</evidence>
<feature type="region of interest" description="Disordered" evidence="1">
    <location>
        <begin position="414"/>
        <end position="465"/>
    </location>
</feature>
<feature type="region of interest" description="Disordered" evidence="1">
    <location>
        <begin position="656"/>
        <end position="688"/>
    </location>
</feature>
<reference evidence="3" key="1">
    <citation type="submission" date="2023-07" db="EMBL/GenBank/DDBJ databases">
        <authorList>
            <consortium name="CYATHOMIX"/>
        </authorList>
    </citation>
    <scope>NUCLEOTIDE SEQUENCE</scope>
    <source>
        <strain evidence="3">N/A</strain>
    </source>
</reference>
<evidence type="ECO:0000313" key="3">
    <source>
        <dbReference type="EMBL" id="CAJ0593842.1"/>
    </source>
</evidence>
<feature type="compositionally biased region" description="Basic and acidic residues" evidence="1">
    <location>
        <begin position="502"/>
        <end position="517"/>
    </location>
</feature>